<feature type="region of interest" description="Disordered" evidence="1">
    <location>
        <begin position="169"/>
        <end position="202"/>
    </location>
</feature>
<feature type="compositionally biased region" description="Polar residues" evidence="1">
    <location>
        <begin position="328"/>
        <end position="343"/>
    </location>
</feature>
<keyword evidence="2" id="KW-0812">Transmembrane</keyword>
<dbReference type="RefSeq" id="XP_018063508.1">
    <property type="nucleotide sequence ID" value="XM_018213594.1"/>
</dbReference>
<feature type="compositionally biased region" description="Low complexity" evidence="1">
    <location>
        <begin position="169"/>
        <end position="186"/>
    </location>
</feature>
<dbReference type="KEGG" id="psco:LY89DRAFT_676515"/>
<feature type="transmembrane region" description="Helical" evidence="2">
    <location>
        <begin position="205"/>
        <end position="230"/>
    </location>
</feature>
<feature type="compositionally biased region" description="Polar residues" evidence="1">
    <location>
        <begin position="187"/>
        <end position="202"/>
    </location>
</feature>
<dbReference type="GeneID" id="28823320"/>
<feature type="region of interest" description="Disordered" evidence="1">
    <location>
        <begin position="243"/>
        <end position="395"/>
    </location>
</feature>
<feature type="compositionally biased region" description="Basic residues" evidence="1">
    <location>
        <begin position="359"/>
        <end position="369"/>
    </location>
</feature>
<dbReference type="InParanoid" id="A0A132BA77"/>
<evidence type="ECO:0000256" key="1">
    <source>
        <dbReference type="SAM" id="MobiDB-lite"/>
    </source>
</evidence>
<dbReference type="Proteomes" id="UP000070700">
    <property type="component" value="Unassembled WGS sequence"/>
</dbReference>
<feature type="compositionally biased region" description="Low complexity" evidence="1">
    <location>
        <begin position="91"/>
        <end position="108"/>
    </location>
</feature>
<organism evidence="3 4">
    <name type="scientific">Mollisia scopiformis</name>
    <name type="common">Conifer needle endophyte fungus</name>
    <name type="synonym">Phialocephala scopiformis</name>
    <dbReference type="NCBI Taxonomy" id="149040"/>
    <lineage>
        <taxon>Eukaryota</taxon>
        <taxon>Fungi</taxon>
        <taxon>Dikarya</taxon>
        <taxon>Ascomycota</taxon>
        <taxon>Pezizomycotina</taxon>
        <taxon>Leotiomycetes</taxon>
        <taxon>Helotiales</taxon>
        <taxon>Mollisiaceae</taxon>
        <taxon>Mollisia</taxon>
    </lineage>
</organism>
<dbReference type="AlphaFoldDB" id="A0A132BA77"/>
<name>A0A132BA77_MOLSC</name>
<feature type="compositionally biased region" description="Polar residues" evidence="1">
    <location>
        <begin position="109"/>
        <end position="126"/>
    </location>
</feature>
<feature type="compositionally biased region" description="Basic and acidic residues" evidence="1">
    <location>
        <begin position="245"/>
        <end position="254"/>
    </location>
</feature>
<dbReference type="OrthoDB" id="3561047at2759"/>
<reference evidence="3 4" key="1">
    <citation type="submission" date="2015-10" db="EMBL/GenBank/DDBJ databases">
        <title>Full genome of DAOMC 229536 Phialocephala scopiformis, a fungal endophyte of spruce producing the potent anti-insectan compound rugulosin.</title>
        <authorList>
            <consortium name="DOE Joint Genome Institute"/>
            <person name="Walker A.K."/>
            <person name="Frasz S.L."/>
            <person name="Seifert K.A."/>
            <person name="Miller J.D."/>
            <person name="Mondo S.J."/>
            <person name="Labutti K."/>
            <person name="Lipzen A."/>
            <person name="Dockter R."/>
            <person name="Kennedy M."/>
            <person name="Grigoriev I.V."/>
            <person name="Spatafora J.W."/>
        </authorList>
    </citation>
    <scope>NUCLEOTIDE SEQUENCE [LARGE SCALE GENOMIC DNA]</scope>
    <source>
        <strain evidence="3 4">CBS 120377</strain>
    </source>
</reference>
<accession>A0A132BA77</accession>
<gene>
    <name evidence="3" type="ORF">LY89DRAFT_676515</name>
</gene>
<keyword evidence="4" id="KW-1185">Reference proteome</keyword>
<sequence length="395" mass="40597">MRSSVQIRYCLLKAGVYCMIAELQMRQVGNLPPASSQASASTPTTTPIDTPVDAPTSTPAVVPQTTPDLPPSAAPTPAISSIVSDVPAPSPVQTTAQAQAPASLTPSAETSPTDAPIPASTTSLPDNTPPPAQASSSISIPAAFTPAPQESAISSSITAFSIYESEAIPASPTSTQASTAQASSIAESNSNEQSTTSPTSTNKHLAPLAIAGITILVLGFVATIVSLASIQLRRRKRKSYIASQRLEEKLRPMTEDGPSPPNSSGRGLPWDSRRQNKASAVMGIEVGPRQPESEERPKSRGKGAGESGNNVPPSSFPMLGIGTGAPQGVNTQSPPGSGNSIKRTGTGGGAGAQQPLKSAMKKPRDRPKSRPLIIADGKEMNFGFNPLGSNPRSPT</sequence>
<evidence type="ECO:0000256" key="2">
    <source>
        <dbReference type="SAM" id="Phobius"/>
    </source>
</evidence>
<keyword evidence="2" id="KW-0472">Membrane</keyword>
<evidence type="ECO:0000313" key="3">
    <source>
        <dbReference type="EMBL" id="KUJ09153.1"/>
    </source>
</evidence>
<feature type="region of interest" description="Disordered" evidence="1">
    <location>
        <begin position="31"/>
        <end position="137"/>
    </location>
</feature>
<keyword evidence="2" id="KW-1133">Transmembrane helix</keyword>
<feature type="compositionally biased region" description="Polar residues" evidence="1">
    <location>
        <begin position="57"/>
        <end position="67"/>
    </location>
</feature>
<protein>
    <submittedName>
        <fullName evidence="3">Uncharacterized protein</fullName>
    </submittedName>
</protein>
<proteinExistence type="predicted"/>
<feature type="compositionally biased region" description="Low complexity" evidence="1">
    <location>
        <begin position="32"/>
        <end position="56"/>
    </location>
</feature>
<dbReference type="EMBL" id="KQ947433">
    <property type="protein sequence ID" value="KUJ09153.1"/>
    <property type="molecule type" value="Genomic_DNA"/>
</dbReference>
<evidence type="ECO:0000313" key="4">
    <source>
        <dbReference type="Proteomes" id="UP000070700"/>
    </source>
</evidence>
<feature type="compositionally biased region" description="Low complexity" evidence="1">
    <location>
        <begin position="75"/>
        <end position="84"/>
    </location>
</feature>